<evidence type="ECO:0008006" key="2">
    <source>
        <dbReference type="Google" id="ProtNLM"/>
    </source>
</evidence>
<sequence>MISLPEVDHGADMIWYAAYGSNLSKDRFLCYIKGGQPEGASEGQIGMEDKSPPLMDAPFRIPHELCFADSTDRWGGGVAFIGSESSTKYKTLCRIYLIKRQQFIELVAQENRVLK</sequence>
<proteinExistence type="predicted"/>
<comment type="caution">
    <text evidence="1">The sequence shown here is derived from an EMBL/GenBank/DDBJ whole genome shotgun (WGS) entry which is preliminary data.</text>
</comment>
<reference evidence="1" key="1">
    <citation type="journal article" date="2014" name="Front. Microbiol.">
        <title>High frequency of phylogenetically diverse reductive dehalogenase-homologous genes in deep subseafloor sedimentary metagenomes.</title>
        <authorList>
            <person name="Kawai M."/>
            <person name="Futagami T."/>
            <person name="Toyoda A."/>
            <person name="Takaki Y."/>
            <person name="Nishi S."/>
            <person name="Hori S."/>
            <person name="Arai W."/>
            <person name="Tsubouchi T."/>
            <person name="Morono Y."/>
            <person name="Uchiyama I."/>
            <person name="Ito T."/>
            <person name="Fujiyama A."/>
            <person name="Inagaki F."/>
            <person name="Takami H."/>
        </authorList>
    </citation>
    <scope>NUCLEOTIDE SEQUENCE</scope>
    <source>
        <strain evidence="1">Expedition CK06-06</strain>
    </source>
</reference>
<feature type="non-terminal residue" evidence="1">
    <location>
        <position position="115"/>
    </location>
</feature>
<dbReference type="AlphaFoldDB" id="X0RL30"/>
<protein>
    <recommendedName>
        <fullName evidence="2">Histone deacetylase</fullName>
    </recommendedName>
</protein>
<dbReference type="Gene3D" id="3.10.490.10">
    <property type="entry name" value="Gamma-glutamyl cyclotransferase-like"/>
    <property type="match status" value="1"/>
</dbReference>
<organism evidence="1">
    <name type="scientific">marine sediment metagenome</name>
    <dbReference type="NCBI Taxonomy" id="412755"/>
    <lineage>
        <taxon>unclassified sequences</taxon>
        <taxon>metagenomes</taxon>
        <taxon>ecological metagenomes</taxon>
    </lineage>
</organism>
<accession>X0RL30</accession>
<name>X0RL30_9ZZZZ</name>
<evidence type="ECO:0000313" key="1">
    <source>
        <dbReference type="EMBL" id="GAF69519.1"/>
    </source>
</evidence>
<dbReference type="EMBL" id="BARS01007803">
    <property type="protein sequence ID" value="GAF69519.1"/>
    <property type="molecule type" value="Genomic_DNA"/>
</dbReference>
<gene>
    <name evidence="1" type="ORF">S01H1_14960</name>
</gene>